<dbReference type="InterPro" id="IPR013094">
    <property type="entry name" value="AB_hydrolase_3"/>
</dbReference>
<dbReference type="Proteomes" id="UP000186132">
    <property type="component" value="Unassembled WGS sequence"/>
</dbReference>
<feature type="domain" description="Alpha/beta hydrolase fold-3" evidence="4">
    <location>
        <begin position="88"/>
        <end position="300"/>
    </location>
</feature>
<dbReference type="GO" id="GO:0016787">
    <property type="term" value="F:hydrolase activity"/>
    <property type="evidence" value="ECO:0007669"/>
    <property type="project" value="UniProtKB-KW"/>
</dbReference>
<accession>A0A1M5QVC5</accession>
<evidence type="ECO:0000256" key="2">
    <source>
        <dbReference type="ARBA" id="ARBA00022801"/>
    </source>
</evidence>
<dbReference type="PROSITE" id="PS01173">
    <property type="entry name" value="LIPASE_GDXG_HIS"/>
    <property type="match status" value="1"/>
</dbReference>
<dbReference type="InterPro" id="IPR050300">
    <property type="entry name" value="GDXG_lipolytic_enzyme"/>
</dbReference>
<sequence length="327" mass="34874">MTLDSDIAEWMVQVTPHEDAVTIEQAREQARETNAKALDSLDPALTPASEEDTEIPADGDAPAIAIRVLRPAGEPGGTEVDPSPMPTVVYFHGGGWIIGDLDTHLGHARRICSQVRAVVVSVAYRRAPEHRFPTAFDDALRAANWVGERLPDFGGTDTLVLAGDSAGGQLAASVALARRDAGLPVAAQLLLYPVTDVAGRYQDAEINDGYMSRRSVYQRFGLTLETMATFAQAYVDEADAADWRVSPKRCADLTGVAPAVIHTSTLDVLRTEANFYADDLRAAGVEVVTQEFPSLNHSYFGLGGVSAVADSAAAQAAADLNELLGRE</sequence>
<comment type="similarity">
    <text evidence="1">Belongs to the 'GDXG' lipolytic enzyme family.</text>
</comment>
<dbReference type="PANTHER" id="PTHR48081">
    <property type="entry name" value="AB HYDROLASE SUPERFAMILY PROTEIN C4A8.06C"/>
    <property type="match status" value="1"/>
</dbReference>
<reference evidence="5 6" key="1">
    <citation type="submission" date="2016-11" db="EMBL/GenBank/DDBJ databases">
        <authorList>
            <person name="Jaros S."/>
            <person name="Januszkiewicz K."/>
            <person name="Wedrychowicz H."/>
        </authorList>
    </citation>
    <scope>NUCLEOTIDE SEQUENCE [LARGE SCALE GENOMIC DNA]</scope>
    <source>
        <strain evidence="5 6">DSM 45627</strain>
    </source>
</reference>
<evidence type="ECO:0000256" key="1">
    <source>
        <dbReference type="ARBA" id="ARBA00010515"/>
    </source>
</evidence>
<dbReference type="Pfam" id="PF07859">
    <property type="entry name" value="Abhydrolase_3"/>
    <property type="match status" value="1"/>
</dbReference>
<dbReference type="SUPFAM" id="SSF53474">
    <property type="entry name" value="alpha/beta-Hydrolases"/>
    <property type="match status" value="1"/>
</dbReference>
<dbReference type="EMBL" id="FQVU01000005">
    <property type="protein sequence ID" value="SHH17918.1"/>
    <property type="molecule type" value="Genomic_DNA"/>
</dbReference>
<evidence type="ECO:0000259" key="4">
    <source>
        <dbReference type="Pfam" id="PF07859"/>
    </source>
</evidence>
<dbReference type="InterPro" id="IPR002168">
    <property type="entry name" value="Lipase_GDXG_HIS_AS"/>
</dbReference>
<dbReference type="Gene3D" id="3.40.50.1820">
    <property type="entry name" value="alpha/beta hydrolase"/>
    <property type="match status" value="1"/>
</dbReference>
<dbReference type="PANTHER" id="PTHR48081:SF8">
    <property type="entry name" value="ALPHA_BETA HYDROLASE FOLD-3 DOMAIN-CONTAINING PROTEIN-RELATED"/>
    <property type="match status" value="1"/>
</dbReference>
<evidence type="ECO:0000313" key="6">
    <source>
        <dbReference type="Proteomes" id="UP000186132"/>
    </source>
</evidence>
<dbReference type="AlphaFoldDB" id="A0A1M5QVC5"/>
<keyword evidence="6" id="KW-1185">Reference proteome</keyword>
<dbReference type="InterPro" id="IPR033140">
    <property type="entry name" value="Lipase_GDXG_put_SER_AS"/>
</dbReference>
<keyword evidence="2" id="KW-0378">Hydrolase</keyword>
<name>A0A1M5QVC5_9ACTN</name>
<evidence type="ECO:0000256" key="3">
    <source>
        <dbReference type="PROSITE-ProRule" id="PRU10038"/>
    </source>
</evidence>
<dbReference type="PROSITE" id="PS01174">
    <property type="entry name" value="LIPASE_GDXG_SER"/>
    <property type="match status" value="1"/>
</dbReference>
<gene>
    <name evidence="5" type="ORF">SAMN05443575_3362</name>
</gene>
<proteinExistence type="inferred from homology"/>
<organism evidence="5 6">
    <name type="scientific">Jatrophihabitans endophyticus</name>
    <dbReference type="NCBI Taxonomy" id="1206085"/>
    <lineage>
        <taxon>Bacteria</taxon>
        <taxon>Bacillati</taxon>
        <taxon>Actinomycetota</taxon>
        <taxon>Actinomycetes</taxon>
        <taxon>Jatrophihabitantales</taxon>
        <taxon>Jatrophihabitantaceae</taxon>
        <taxon>Jatrophihabitans</taxon>
    </lineage>
</organism>
<protein>
    <submittedName>
        <fullName evidence="5">Acetyl esterase</fullName>
    </submittedName>
</protein>
<evidence type="ECO:0000313" key="5">
    <source>
        <dbReference type="EMBL" id="SHH17918.1"/>
    </source>
</evidence>
<dbReference type="InterPro" id="IPR029058">
    <property type="entry name" value="AB_hydrolase_fold"/>
</dbReference>
<feature type="active site" evidence="3">
    <location>
        <position position="165"/>
    </location>
</feature>
<dbReference type="STRING" id="1206085.SAMN05443575_3362"/>